<dbReference type="EC" id="1.6.5.8" evidence="18"/>
<dbReference type="GO" id="GO:0010181">
    <property type="term" value="F:FMN binding"/>
    <property type="evidence" value="ECO:0007669"/>
    <property type="project" value="InterPro"/>
</dbReference>
<protein>
    <submittedName>
        <fullName evidence="18">Na(+)-translocating NADH-quinone reductase subunit C</fullName>
        <ecNumber evidence="18">1.6.5.8</ecNumber>
    </submittedName>
</protein>
<keyword evidence="7 16" id="KW-0812">Transmembrane</keyword>
<name>A0A3B1DGV1_9ZZZZ</name>
<keyword evidence="13" id="KW-0830">Ubiquinone</keyword>
<keyword evidence="8" id="KW-1278">Translocase</keyword>
<keyword evidence="2" id="KW-1003">Cell membrane</keyword>
<keyword evidence="5" id="KW-0285">Flavoprotein</keyword>
<dbReference type="AlphaFoldDB" id="A0A3B1DGV1"/>
<keyword evidence="15" id="KW-0739">Sodium transport</keyword>
<dbReference type="PANTHER" id="PTHR37838">
    <property type="entry name" value="NA(+)-TRANSLOCATING NADH-QUINONE REDUCTASE SUBUNIT C"/>
    <property type="match status" value="1"/>
</dbReference>
<keyword evidence="12" id="KW-0406">Ion transport</keyword>
<evidence type="ECO:0000313" key="18">
    <source>
        <dbReference type="EMBL" id="VAX35274.1"/>
    </source>
</evidence>
<keyword evidence="3" id="KW-0997">Cell inner membrane</keyword>
<organism evidence="18">
    <name type="scientific">hydrothermal vent metagenome</name>
    <dbReference type="NCBI Taxonomy" id="652676"/>
    <lineage>
        <taxon>unclassified sequences</taxon>
        <taxon>metagenomes</taxon>
        <taxon>ecological metagenomes</taxon>
    </lineage>
</organism>
<evidence type="ECO:0000256" key="8">
    <source>
        <dbReference type="ARBA" id="ARBA00022967"/>
    </source>
</evidence>
<dbReference type="EMBL" id="UOGJ01000039">
    <property type="protein sequence ID" value="VAX35274.1"/>
    <property type="molecule type" value="Genomic_DNA"/>
</dbReference>
<evidence type="ECO:0000256" key="5">
    <source>
        <dbReference type="ARBA" id="ARBA00022630"/>
    </source>
</evidence>
<dbReference type="PANTHER" id="PTHR37838:SF1">
    <property type="entry name" value="NA(+)-TRANSLOCATING NADH-QUINONE REDUCTASE SUBUNIT C"/>
    <property type="match status" value="1"/>
</dbReference>
<evidence type="ECO:0000256" key="13">
    <source>
        <dbReference type="ARBA" id="ARBA00023075"/>
    </source>
</evidence>
<evidence type="ECO:0000256" key="15">
    <source>
        <dbReference type="ARBA" id="ARBA00023201"/>
    </source>
</evidence>
<dbReference type="NCBIfam" id="TIGR01938">
    <property type="entry name" value="nqrC"/>
    <property type="match status" value="1"/>
</dbReference>
<keyword evidence="4" id="KW-0597">Phosphoprotein</keyword>
<keyword evidence="1" id="KW-0813">Transport</keyword>
<evidence type="ECO:0000256" key="4">
    <source>
        <dbReference type="ARBA" id="ARBA00022553"/>
    </source>
</evidence>
<dbReference type="Pfam" id="PF04205">
    <property type="entry name" value="FMN_bind"/>
    <property type="match status" value="1"/>
</dbReference>
<accession>A0A3B1DGV1</accession>
<dbReference type="InterPro" id="IPR007329">
    <property type="entry name" value="FMN-bd"/>
</dbReference>
<evidence type="ECO:0000256" key="1">
    <source>
        <dbReference type="ARBA" id="ARBA00022448"/>
    </source>
</evidence>
<dbReference type="SMART" id="SM00900">
    <property type="entry name" value="FMN_bind"/>
    <property type="match status" value="1"/>
</dbReference>
<evidence type="ECO:0000256" key="10">
    <source>
        <dbReference type="ARBA" id="ARBA00023027"/>
    </source>
</evidence>
<evidence type="ECO:0000256" key="7">
    <source>
        <dbReference type="ARBA" id="ARBA00022692"/>
    </source>
</evidence>
<evidence type="ECO:0000256" key="11">
    <source>
        <dbReference type="ARBA" id="ARBA00023053"/>
    </source>
</evidence>
<dbReference type="GO" id="GO:0006814">
    <property type="term" value="P:sodium ion transport"/>
    <property type="evidence" value="ECO:0007669"/>
    <property type="project" value="UniProtKB-KW"/>
</dbReference>
<keyword evidence="10" id="KW-0520">NAD</keyword>
<sequence length="238" mass="26513">MQKNSTAYTFMFALAICVICSFTLSLVSEGLRPKKELNMVLDVKKNILKAVSLQTPLDAKATPDQVLSAYEEKIEELVIDKNGNVVEGKKPNDLKGEVDLYALYVYKENGQPLAYCFPVEGKGLWSTLYGYFALEADAITVRGMTFYKHGETPGLGAEIDKDWFQDNYKGKKIWDVKNNQLRPVAVIKGKVATAVSAEQAPYYVDGISGATMTAKGVTALVDRWVNIYEPFFAKIRKL</sequence>
<keyword evidence="18" id="KW-0560">Oxidoreductase</keyword>
<evidence type="ECO:0000259" key="17">
    <source>
        <dbReference type="SMART" id="SM00900"/>
    </source>
</evidence>
<evidence type="ECO:0000256" key="16">
    <source>
        <dbReference type="SAM" id="Phobius"/>
    </source>
</evidence>
<evidence type="ECO:0000256" key="6">
    <source>
        <dbReference type="ARBA" id="ARBA00022643"/>
    </source>
</evidence>
<dbReference type="PIRSF" id="PIRSF009437">
    <property type="entry name" value="NQR-1_subunit_C"/>
    <property type="match status" value="1"/>
</dbReference>
<dbReference type="HAMAP" id="MF_00427">
    <property type="entry name" value="NqrC"/>
    <property type="match status" value="1"/>
</dbReference>
<keyword evidence="9 16" id="KW-1133">Transmembrane helix</keyword>
<evidence type="ECO:0000256" key="3">
    <source>
        <dbReference type="ARBA" id="ARBA00022519"/>
    </source>
</evidence>
<evidence type="ECO:0000256" key="9">
    <source>
        <dbReference type="ARBA" id="ARBA00022989"/>
    </source>
</evidence>
<reference evidence="18" key="1">
    <citation type="submission" date="2018-06" db="EMBL/GenBank/DDBJ databases">
        <authorList>
            <person name="Zhirakovskaya E."/>
        </authorList>
    </citation>
    <scope>NUCLEOTIDE SEQUENCE</scope>
</reference>
<evidence type="ECO:0000256" key="14">
    <source>
        <dbReference type="ARBA" id="ARBA00023136"/>
    </source>
</evidence>
<dbReference type="InterPro" id="IPR010204">
    <property type="entry name" value="NqrC"/>
</dbReference>
<evidence type="ECO:0000256" key="2">
    <source>
        <dbReference type="ARBA" id="ARBA00022475"/>
    </source>
</evidence>
<evidence type="ECO:0000256" key="12">
    <source>
        <dbReference type="ARBA" id="ARBA00023065"/>
    </source>
</evidence>
<dbReference type="GO" id="GO:0016655">
    <property type="term" value="F:oxidoreductase activity, acting on NAD(P)H, quinone or similar compound as acceptor"/>
    <property type="evidence" value="ECO:0007669"/>
    <property type="project" value="InterPro"/>
</dbReference>
<feature type="transmembrane region" description="Helical" evidence="16">
    <location>
        <begin position="6"/>
        <end position="27"/>
    </location>
</feature>
<keyword evidence="11" id="KW-0915">Sodium</keyword>
<gene>
    <name evidence="18" type="ORF">MNBD_UNCLBAC01-1732</name>
</gene>
<dbReference type="GO" id="GO:0016020">
    <property type="term" value="C:membrane"/>
    <property type="evidence" value="ECO:0007669"/>
    <property type="project" value="InterPro"/>
</dbReference>
<keyword evidence="14 16" id="KW-0472">Membrane</keyword>
<keyword evidence="6" id="KW-0288">FMN</keyword>
<feature type="domain" description="FMN-binding" evidence="17">
    <location>
        <begin position="123"/>
        <end position="228"/>
    </location>
</feature>
<proteinExistence type="inferred from homology"/>